<evidence type="ECO:0000313" key="2">
    <source>
        <dbReference type="Proteomes" id="UP000515129"/>
    </source>
</evidence>
<reference evidence="3" key="1">
    <citation type="submission" date="2025-08" db="UniProtKB">
        <authorList>
            <consortium name="RefSeq"/>
        </authorList>
    </citation>
    <scope>IDENTIFICATION</scope>
    <source>
        <strain evidence="3">Wakin</strain>
        <tissue evidence="3">Muscle</tissue>
    </source>
</reference>
<dbReference type="PANTHER" id="PTHR47331:SF5">
    <property type="entry name" value="RIBONUCLEASE H"/>
    <property type="match status" value="1"/>
</dbReference>
<name>A0A6P6LN22_CARAU</name>
<protein>
    <submittedName>
        <fullName evidence="3">Uncharacterized protein LOC113060402</fullName>
    </submittedName>
</protein>
<dbReference type="KEGG" id="caua:113060402"/>
<dbReference type="Proteomes" id="UP000515129">
    <property type="component" value="Chromosome 42"/>
</dbReference>
<dbReference type="AlphaFoldDB" id="A0A6P6LN22"/>
<dbReference type="InterPro" id="IPR005312">
    <property type="entry name" value="DUF1759"/>
</dbReference>
<proteinExistence type="predicted"/>
<dbReference type="Pfam" id="PF03564">
    <property type="entry name" value="DUF1759"/>
    <property type="match status" value="1"/>
</dbReference>
<gene>
    <name evidence="3" type="primary">LOC113060402</name>
</gene>
<keyword evidence="2" id="KW-1185">Reference proteome</keyword>
<accession>A0A6P6LN22</accession>
<feature type="coiled-coil region" evidence="1">
    <location>
        <begin position="43"/>
        <end position="99"/>
    </location>
</feature>
<keyword evidence="1" id="KW-0175">Coiled coil</keyword>
<dbReference type="PANTHER" id="PTHR47331">
    <property type="entry name" value="PHD-TYPE DOMAIN-CONTAINING PROTEIN"/>
    <property type="match status" value="1"/>
</dbReference>
<evidence type="ECO:0000256" key="1">
    <source>
        <dbReference type="SAM" id="Coils"/>
    </source>
</evidence>
<sequence>MNDRERQHLHQLLSHQYACSIYGTASQSSVGKQSDTSSIAAKRIDAAAELAAKEAEYKIVQEEIKQKEKMKDIESELERLKAEREMQAAHAKLKMYDREMNMDMDNLQIQPNNMPFSVDHQPVNEAPAPSSGLPPLMPQNMSIHMLNHTVNNPNPQIVTQAPPTDISQLAQAIQNSITINRIPVPMPTVFSGDPINYIEWKASFSSLVDCKGISPADKLHLLKRYITGPAQKCLEGIFYRSDEEEYKDAWRKLDQRYGPPFVVQRAFRDKLSKWPKISSKEAEGLRIFSDFLNACLQATPHVKGLEILSDCEENQKMLQKVSSPLESPGHSYTYGWQGFSLFQRLCTTCGSRSRDCRQPGHFFICSSLMQLILRKKDHKGL</sequence>
<dbReference type="OrthoDB" id="10051210at2759"/>
<dbReference type="RefSeq" id="XP_026085077.1">
    <property type="nucleotide sequence ID" value="XM_026229292.1"/>
</dbReference>
<evidence type="ECO:0000313" key="3">
    <source>
        <dbReference type="RefSeq" id="XP_026085077.1"/>
    </source>
</evidence>
<dbReference type="GeneID" id="113060402"/>
<organism evidence="2 3">
    <name type="scientific">Carassius auratus</name>
    <name type="common">Goldfish</name>
    <dbReference type="NCBI Taxonomy" id="7957"/>
    <lineage>
        <taxon>Eukaryota</taxon>
        <taxon>Metazoa</taxon>
        <taxon>Chordata</taxon>
        <taxon>Craniata</taxon>
        <taxon>Vertebrata</taxon>
        <taxon>Euteleostomi</taxon>
        <taxon>Actinopterygii</taxon>
        <taxon>Neopterygii</taxon>
        <taxon>Teleostei</taxon>
        <taxon>Ostariophysi</taxon>
        <taxon>Cypriniformes</taxon>
        <taxon>Cyprinidae</taxon>
        <taxon>Cyprininae</taxon>
        <taxon>Carassius</taxon>
    </lineage>
</organism>